<feature type="transmembrane region" description="Helical" evidence="2">
    <location>
        <begin position="167"/>
        <end position="192"/>
    </location>
</feature>
<evidence type="ECO:0000259" key="3">
    <source>
        <dbReference type="Pfam" id="PF20153"/>
    </source>
</evidence>
<reference evidence="4" key="1">
    <citation type="submission" date="2021-01" db="EMBL/GenBank/DDBJ databases">
        <authorList>
            <person name="Kaushik A."/>
        </authorList>
    </citation>
    <scope>NUCLEOTIDE SEQUENCE</scope>
    <source>
        <strain evidence="4">AG5</strain>
    </source>
</reference>
<sequence>MLAEQEYWEILEDWDSVPISTGFLLESSKNLQSDPAVATVLAIQELTSVVQSGFQMPTSSPPGGSASLGTPFKPSTVSVWVNCLWFFSLGLSISVSLFAMLAKRWGYKSRSMSSGTSYERAIKLQEWDASQKWKLELFIEQLPTVMHVALITFFIGLVLYLSEIHKITMTVTAVPIGLTLAAYGTLTVLPVWSPTFPMATPFTPIVTSFTRMFRVRYPWIQPYFLKLLRILHLEEWTHVFRSASLAITRLFTITYHSILQNQSYPTATGSPLVEDQWVLSGCSKPSGKTSVYPRTHLDEQRYASLALMRVIQGSNIQERRHLDEALEYIERFPEVILYSFAGSQELYNATRPVLAYFQFLQNCPIKSFDLNTIRLKEKCGRFIYLCARPWLHSTNSADNTQAQLIFDLSSTHYASMSSREVKCLIRDIQELQFDATTCVPWLEGQIIHTAFGCRPKDGFRLCRALYGRIRSEIPADADKEEIYSTLSWMLLNLAINASDSGKFWPAPSRNPVSLAPHEDDRAPLPTASCDSMLTLSYFRDSDQRRTNSLWLKVVGLSGVLNMPTYCPSDHIEPDIASNHEFYAGIIELLRGALAPASRLSSAAPGEVDHYFGKLPVYRESDLRLYEFDSLHYCFDALERAYHYERFTKFHNDLNELKDLIPEARRGRVELSSPKSQVGITGPDTPSLPKVHDAEAMV</sequence>
<protein>
    <recommendedName>
        <fullName evidence="3">DUF6535 domain-containing protein</fullName>
    </recommendedName>
</protein>
<dbReference type="Proteomes" id="UP000663827">
    <property type="component" value="Unassembled WGS sequence"/>
</dbReference>
<keyword evidence="2" id="KW-0812">Transmembrane</keyword>
<keyword evidence="2" id="KW-0472">Membrane</keyword>
<gene>
    <name evidence="4" type="ORF">RDB_LOCUS39816</name>
</gene>
<feature type="domain" description="DUF6535" evidence="3">
    <location>
        <begin position="19"/>
        <end position="162"/>
    </location>
</feature>
<keyword evidence="2" id="KW-1133">Transmembrane helix</keyword>
<feature type="transmembrane region" description="Helical" evidence="2">
    <location>
        <begin position="142"/>
        <end position="161"/>
    </location>
</feature>
<dbReference type="InterPro" id="IPR045338">
    <property type="entry name" value="DUF6535"/>
</dbReference>
<evidence type="ECO:0000256" key="2">
    <source>
        <dbReference type="SAM" id="Phobius"/>
    </source>
</evidence>
<feature type="region of interest" description="Disordered" evidence="1">
    <location>
        <begin position="669"/>
        <end position="697"/>
    </location>
</feature>
<name>A0A8H3HV66_9AGAM</name>
<organism evidence="4 5">
    <name type="scientific">Rhizoctonia solani</name>
    <dbReference type="NCBI Taxonomy" id="456999"/>
    <lineage>
        <taxon>Eukaryota</taxon>
        <taxon>Fungi</taxon>
        <taxon>Dikarya</taxon>
        <taxon>Basidiomycota</taxon>
        <taxon>Agaricomycotina</taxon>
        <taxon>Agaricomycetes</taxon>
        <taxon>Cantharellales</taxon>
        <taxon>Ceratobasidiaceae</taxon>
        <taxon>Rhizoctonia</taxon>
    </lineage>
</organism>
<comment type="caution">
    <text evidence="4">The sequence shown here is derived from an EMBL/GenBank/DDBJ whole genome shotgun (WGS) entry which is preliminary data.</text>
</comment>
<dbReference type="Pfam" id="PF20153">
    <property type="entry name" value="DUF6535"/>
    <property type="match status" value="1"/>
</dbReference>
<dbReference type="AlphaFoldDB" id="A0A8H3HV66"/>
<proteinExistence type="predicted"/>
<evidence type="ECO:0000256" key="1">
    <source>
        <dbReference type="SAM" id="MobiDB-lite"/>
    </source>
</evidence>
<dbReference type="EMBL" id="CAJNJQ010000784">
    <property type="protein sequence ID" value="CAE7100025.1"/>
    <property type="molecule type" value="Genomic_DNA"/>
</dbReference>
<accession>A0A8H3HV66</accession>
<evidence type="ECO:0000313" key="4">
    <source>
        <dbReference type="EMBL" id="CAE7100025.1"/>
    </source>
</evidence>
<feature type="transmembrane region" description="Helical" evidence="2">
    <location>
        <begin position="79"/>
        <end position="102"/>
    </location>
</feature>
<evidence type="ECO:0000313" key="5">
    <source>
        <dbReference type="Proteomes" id="UP000663827"/>
    </source>
</evidence>